<accession>A0AAW1DZJ4</accession>
<feature type="domain" description="C2H2-type" evidence="12">
    <location>
        <begin position="462"/>
        <end position="489"/>
    </location>
</feature>
<feature type="region of interest" description="Disordered" evidence="11">
    <location>
        <begin position="772"/>
        <end position="885"/>
    </location>
</feature>
<dbReference type="GO" id="GO:0003677">
    <property type="term" value="F:DNA binding"/>
    <property type="evidence" value="ECO:0007669"/>
    <property type="project" value="UniProtKB-KW"/>
</dbReference>
<comment type="caution">
    <text evidence="13">The sequence shown here is derived from an EMBL/GenBank/DDBJ whole genome shotgun (WGS) entry which is preliminary data.</text>
</comment>
<dbReference type="InterPro" id="IPR036236">
    <property type="entry name" value="Znf_C2H2_sf"/>
</dbReference>
<evidence type="ECO:0000256" key="9">
    <source>
        <dbReference type="ARBA" id="ARBA00023242"/>
    </source>
</evidence>
<dbReference type="FunFam" id="3.30.160.60:FF:000618">
    <property type="entry name" value="zinc finger protein 341 isoform X1"/>
    <property type="match status" value="1"/>
</dbReference>
<dbReference type="PROSITE" id="PS50157">
    <property type="entry name" value="ZINC_FINGER_C2H2_2"/>
    <property type="match status" value="12"/>
</dbReference>
<gene>
    <name evidence="13" type="ORF">VZT92_026323</name>
</gene>
<feature type="domain" description="C2H2-type" evidence="12">
    <location>
        <begin position="320"/>
        <end position="342"/>
    </location>
</feature>
<feature type="compositionally biased region" description="Basic and acidic residues" evidence="11">
    <location>
        <begin position="781"/>
        <end position="792"/>
    </location>
</feature>
<feature type="domain" description="C2H2-type" evidence="12">
    <location>
        <begin position="583"/>
        <end position="605"/>
    </location>
</feature>
<dbReference type="Pfam" id="PF12874">
    <property type="entry name" value="zf-met"/>
    <property type="match status" value="1"/>
</dbReference>
<feature type="domain" description="C2H2-type" evidence="12">
    <location>
        <begin position="490"/>
        <end position="519"/>
    </location>
</feature>
<feature type="compositionally biased region" description="Basic and acidic residues" evidence="11">
    <location>
        <begin position="801"/>
        <end position="812"/>
    </location>
</feature>
<feature type="domain" description="C2H2-type" evidence="12">
    <location>
        <begin position="520"/>
        <end position="542"/>
    </location>
</feature>
<dbReference type="PROSITE" id="PS00028">
    <property type="entry name" value="ZINC_FINGER_C2H2_1"/>
    <property type="match status" value="9"/>
</dbReference>
<dbReference type="InterPro" id="IPR013087">
    <property type="entry name" value="Znf_C2H2_type"/>
</dbReference>
<evidence type="ECO:0000256" key="6">
    <source>
        <dbReference type="ARBA" id="ARBA00023015"/>
    </source>
</evidence>
<dbReference type="SMART" id="SM00355">
    <property type="entry name" value="ZnF_C2H2"/>
    <property type="match status" value="13"/>
</dbReference>
<keyword evidence="3" id="KW-0677">Repeat</keyword>
<feature type="domain" description="C2H2-type" evidence="12">
    <location>
        <begin position="728"/>
        <end position="747"/>
    </location>
</feature>
<dbReference type="AlphaFoldDB" id="A0AAW1DZJ4"/>
<evidence type="ECO:0000256" key="7">
    <source>
        <dbReference type="ARBA" id="ARBA00023125"/>
    </source>
</evidence>
<keyword evidence="14" id="KW-1185">Reference proteome</keyword>
<feature type="domain" description="C2H2-type" evidence="12">
    <location>
        <begin position="667"/>
        <end position="699"/>
    </location>
</feature>
<dbReference type="FunFam" id="3.30.160.60:FF:000679">
    <property type="entry name" value="Zinc finger protein 341"/>
    <property type="match status" value="1"/>
</dbReference>
<dbReference type="FunFam" id="3.30.160.60:FF:001132">
    <property type="entry name" value="Zinc finger protein 341"/>
    <property type="match status" value="1"/>
</dbReference>
<dbReference type="FunFam" id="3.30.160.60:FF:000867">
    <property type="entry name" value="Zinc finger protein 341"/>
    <property type="match status" value="1"/>
</dbReference>
<keyword evidence="2" id="KW-0479">Metal-binding</keyword>
<feature type="compositionally biased region" description="Acidic residues" evidence="11">
    <location>
        <begin position="397"/>
        <end position="414"/>
    </location>
</feature>
<keyword evidence="5" id="KW-0862">Zinc</keyword>
<feature type="domain" description="C2H2-type" evidence="12">
    <location>
        <begin position="611"/>
        <end position="638"/>
    </location>
</feature>
<evidence type="ECO:0000256" key="8">
    <source>
        <dbReference type="ARBA" id="ARBA00023163"/>
    </source>
</evidence>
<proteinExistence type="predicted"/>
<dbReference type="Proteomes" id="UP001488805">
    <property type="component" value="Unassembled WGS sequence"/>
</dbReference>
<feature type="compositionally biased region" description="Polar residues" evidence="11">
    <location>
        <begin position="872"/>
        <end position="885"/>
    </location>
</feature>
<dbReference type="FunFam" id="3.30.160.60:FF:000611">
    <property type="entry name" value="zinc finger protein 341 isoform X1"/>
    <property type="match status" value="1"/>
</dbReference>
<keyword evidence="4 10" id="KW-0863">Zinc-finger</keyword>
<evidence type="ECO:0000256" key="2">
    <source>
        <dbReference type="ARBA" id="ARBA00022723"/>
    </source>
</evidence>
<protein>
    <recommendedName>
        <fullName evidence="12">C2H2-type domain-containing protein</fullName>
    </recommendedName>
</protein>
<keyword evidence="8" id="KW-0804">Transcription</keyword>
<keyword evidence="6" id="KW-0805">Transcription regulation</keyword>
<evidence type="ECO:0000256" key="4">
    <source>
        <dbReference type="ARBA" id="ARBA00022771"/>
    </source>
</evidence>
<feature type="domain" description="C2H2-type" evidence="12">
    <location>
        <begin position="700"/>
        <end position="727"/>
    </location>
</feature>
<dbReference type="GO" id="GO:0008270">
    <property type="term" value="F:zinc ion binding"/>
    <property type="evidence" value="ECO:0007669"/>
    <property type="project" value="UniProtKB-KW"/>
</dbReference>
<feature type="region of interest" description="Disordered" evidence="11">
    <location>
        <begin position="367"/>
        <end position="436"/>
    </location>
</feature>
<keyword evidence="9" id="KW-0539">Nucleus</keyword>
<evidence type="ECO:0000313" key="13">
    <source>
        <dbReference type="EMBL" id="KAK9515696.1"/>
    </source>
</evidence>
<name>A0AAW1DZJ4_ZOAVI</name>
<feature type="domain" description="C2H2-type" evidence="12">
    <location>
        <begin position="557"/>
        <end position="586"/>
    </location>
</feature>
<dbReference type="FunFam" id="3.30.160.60:FF:001031">
    <property type="entry name" value="zinc finger protein 341 isoform X1"/>
    <property type="match status" value="1"/>
</dbReference>
<evidence type="ECO:0000256" key="3">
    <source>
        <dbReference type="ARBA" id="ARBA00022737"/>
    </source>
</evidence>
<evidence type="ECO:0000256" key="5">
    <source>
        <dbReference type="ARBA" id="ARBA00022833"/>
    </source>
</evidence>
<dbReference type="EMBL" id="JBCEZU010000586">
    <property type="protein sequence ID" value="KAK9515696.1"/>
    <property type="molecule type" value="Genomic_DNA"/>
</dbReference>
<dbReference type="SUPFAM" id="SSF57667">
    <property type="entry name" value="beta-beta-alpha zinc fingers"/>
    <property type="match status" value="5"/>
</dbReference>
<dbReference type="Pfam" id="PF00096">
    <property type="entry name" value="zf-C2H2"/>
    <property type="match status" value="6"/>
</dbReference>
<reference evidence="13 14" key="1">
    <citation type="journal article" date="2024" name="Genome Biol. Evol.">
        <title>Chromosome-level genome assembly of the viviparous eelpout Zoarces viviparus.</title>
        <authorList>
            <person name="Fuhrmann N."/>
            <person name="Brasseur M.V."/>
            <person name="Bakowski C.E."/>
            <person name="Podsiadlowski L."/>
            <person name="Prost S."/>
            <person name="Krehenwinkel H."/>
            <person name="Mayer C."/>
        </authorList>
    </citation>
    <scope>NUCLEOTIDE SEQUENCE [LARGE SCALE GENOMIC DNA]</scope>
    <source>
        <strain evidence="13">NO-MEL_2022_Ind0_liver</strain>
    </source>
</reference>
<feature type="compositionally biased region" description="Acidic residues" evidence="11">
    <location>
        <begin position="844"/>
        <end position="861"/>
    </location>
</feature>
<feature type="domain" description="C2H2-type" evidence="12">
    <location>
        <begin position="292"/>
        <end position="319"/>
    </location>
</feature>
<evidence type="ECO:0000259" key="12">
    <source>
        <dbReference type="PROSITE" id="PS50157"/>
    </source>
</evidence>
<evidence type="ECO:0000256" key="11">
    <source>
        <dbReference type="SAM" id="MobiDB-lite"/>
    </source>
</evidence>
<comment type="subcellular location">
    <subcellularLocation>
        <location evidence="1">Nucleus</location>
    </subcellularLocation>
</comment>
<evidence type="ECO:0000256" key="1">
    <source>
        <dbReference type="ARBA" id="ARBA00004123"/>
    </source>
</evidence>
<evidence type="ECO:0000256" key="10">
    <source>
        <dbReference type="PROSITE-ProRule" id="PRU00042"/>
    </source>
</evidence>
<sequence length="885" mass="99087">MAQAIFEVLEGMDNQTVLAVQSLLDGQGGVPDPNNQNVSGTSTIQSMDDEDVFLCGKCKKQFNSLPAFMMHKREQCQSSVPSLSTVSLASTNAYTPVPSISSGPQTPANRQVSTYITVPPSPLTHTLVQGNVLVSDDVLMSAISAFTSVDQPMAPMQTPVQSNLSMHTAAGQPTQQPLSSQVPASHSNSVVQVYSALPHMGGGGGAEIHTLGLQPFHPVQVPSQCVESQPYTTPPVYSPGKQGAKTKTCSITTNLTELDDFEKVIIPKRSRSSKKSSDGATAEQLKGKVPKLKCNFCDKIFSKNFDLQQHIRSHTGEKPFQCIVCGRAFAQKSNVKKHMQTHKVWPMGVASTVSRLPITVKVVPVSSNEEEAGGELQQQQGEPEEDGSQQQNCQTQTEEEVVQTEAPVELEESAAEALADPECGREEATQNGHPQVQIQVQSNQDQQCQAQTKQIVVIDSSYQCQFCASKFKTYFQLKSHLTQHKGQQVYKCVLKSCSQTFHKLDQFLEHIRTHQEQLTYRCHLCSKVFPSLFELGVHQYSHCFCPQQSTRKETSIYRCVKCQSRYSTQEALEQHLLTASHNFPCPHCQKVFPCERYFRRHLPTHGIGGRFKCQICKKAFKTEHYLKLHTRIHSGEKPYKCSLCEATFNRKDKVKRHMLIHEPFKKYKCPFRTHVGCTKEFNRPDKLKAHILSHSGIKPYKCLFCQKAFSRRAHMLEHQQSHTDNYRFRCSTCNKGFTRQSYYRDHKCPAAGNGTGSEGGAGEAEGDELVGAAEEKDGEDDGRRSRFLRRENMLGGDDGENDHSSKGSQEQETHEEEEEEEEDEEGRRADECCQAAMTITSIEGQEEDEDEDEEEEEEDDMMEHGVMALDHIQSNDQNCLQQQCL</sequence>
<dbReference type="GO" id="GO:0005634">
    <property type="term" value="C:nucleus"/>
    <property type="evidence" value="ECO:0007669"/>
    <property type="project" value="UniProtKB-SubCell"/>
</dbReference>
<dbReference type="PANTHER" id="PTHR24379:SF121">
    <property type="entry name" value="C2H2-TYPE DOMAIN-CONTAINING PROTEIN"/>
    <property type="match status" value="1"/>
</dbReference>
<organism evidence="13 14">
    <name type="scientific">Zoarces viviparus</name>
    <name type="common">Viviparous eelpout</name>
    <name type="synonym">Blennius viviparus</name>
    <dbReference type="NCBI Taxonomy" id="48416"/>
    <lineage>
        <taxon>Eukaryota</taxon>
        <taxon>Metazoa</taxon>
        <taxon>Chordata</taxon>
        <taxon>Craniata</taxon>
        <taxon>Vertebrata</taxon>
        <taxon>Euteleostomi</taxon>
        <taxon>Actinopterygii</taxon>
        <taxon>Neopterygii</taxon>
        <taxon>Teleostei</taxon>
        <taxon>Neoteleostei</taxon>
        <taxon>Acanthomorphata</taxon>
        <taxon>Eupercaria</taxon>
        <taxon>Perciformes</taxon>
        <taxon>Cottioidei</taxon>
        <taxon>Zoarcales</taxon>
        <taxon>Zoarcidae</taxon>
        <taxon>Zoarcinae</taxon>
        <taxon>Zoarces</taxon>
    </lineage>
</organism>
<dbReference type="Gene3D" id="3.30.160.60">
    <property type="entry name" value="Classic Zinc Finger"/>
    <property type="match status" value="8"/>
</dbReference>
<evidence type="ECO:0000313" key="14">
    <source>
        <dbReference type="Proteomes" id="UP001488805"/>
    </source>
</evidence>
<dbReference type="GO" id="GO:0003700">
    <property type="term" value="F:DNA-binding transcription factor activity"/>
    <property type="evidence" value="ECO:0007669"/>
    <property type="project" value="UniProtKB-ARBA"/>
</dbReference>
<dbReference type="PANTHER" id="PTHR24379">
    <property type="entry name" value="KRAB AND ZINC FINGER DOMAIN-CONTAINING"/>
    <property type="match status" value="1"/>
</dbReference>
<feature type="compositionally biased region" description="Acidic residues" evidence="11">
    <location>
        <begin position="813"/>
        <end position="824"/>
    </location>
</feature>
<feature type="domain" description="C2H2-type" evidence="12">
    <location>
        <begin position="639"/>
        <end position="666"/>
    </location>
</feature>
<keyword evidence="7" id="KW-0238">DNA-binding</keyword>
<dbReference type="GO" id="GO:0045893">
    <property type="term" value="P:positive regulation of DNA-templated transcription"/>
    <property type="evidence" value="ECO:0007669"/>
    <property type="project" value="UniProtKB-ARBA"/>
</dbReference>